<evidence type="ECO:0000313" key="2">
    <source>
        <dbReference type="EMBL" id="TWI92341.1"/>
    </source>
</evidence>
<dbReference type="SUPFAM" id="SSF63380">
    <property type="entry name" value="Riboflavin synthase domain-like"/>
    <property type="match status" value="1"/>
</dbReference>
<evidence type="ECO:0000313" key="3">
    <source>
        <dbReference type="Proteomes" id="UP000316778"/>
    </source>
</evidence>
<accession>A0A562TFN0</accession>
<dbReference type="InterPro" id="IPR017927">
    <property type="entry name" value="FAD-bd_FR_type"/>
</dbReference>
<gene>
    <name evidence="2" type="ORF">LX66_1727</name>
</gene>
<dbReference type="EMBL" id="VLLG01000002">
    <property type="protein sequence ID" value="TWI92341.1"/>
    <property type="molecule type" value="Genomic_DNA"/>
</dbReference>
<proteinExistence type="predicted"/>
<organism evidence="2 3">
    <name type="scientific">Chitinophaga japonensis</name>
    <name type="common">Flexibacter japonensis</name>
    <dbReference type="NCBI Taxonomy" id="104662"/>
    <lineage>
        <taxon>Bacteria</taxon>
        <taxon>Pseudomonadati</taxon>
        <taxon>Bacteroidota</taxon>
        <taxon>Chitinophagia</taxon>
        <taxon>Chitinophagales</taxon>
        <taxon>Chitinophagaceae</taxon>
        <taxon>Chitinophaga</taxon>
    </lineage>
</organism>
<dbReference type="InterPro" id="IPR017938">
    <property type="entry name" value="Riboflavin_synthase-like_b-brl"/>
</dbReference>
<dbReference type="OrthoDB" id="649820at2"/>
<protein>
    <recommendedName>
        <fullName evidence="1">FAD-binding FR-type domain-containing protein</fullName>
    </recommendedName>
</protein>
<dbReference type="Proteomes" id="UP000316778">
    <property type="component" value="Unassembled WGS sequence"/>
</dbReference>
<name>A0A562TFN0_CHIJA</name>
<dbReference type="RefSeq" id="WP_145711788.1">
    <property type="nucleotide sequence ID" value="NZ_BAAAFY010000001.1"/>
</dbReference>
<dbReference type="PROSITE" id="PS51384">
    <property type="entry name" value="FAD_FR"/>
    <property type="match status" value="1"/>
</dbReference>
<feature type="domain" description="FAD-binding FR-type" evidence="1">
    <location>
        <begin position="19"/>
        <end position="119"/>
    </location>
</feature>
<sequence length="237" mass="26010">MESAIQLIKRKAITLIEQKIARTGRVLAVRTWAPAAIIEADLHLPGVNMARWSHVQHMKCRVGDWAYRDYSPCGWDAGTETCTLIIDAGHEGAGVRWAATLQPGDTVTYAGIASTPHRPVSDAHLVLLGDESAIGHFYALRQLAVNSLSIRGAVAFANASQLDASGEYFCDFSTLEPVAGQDRHSGEALVQWAAGQQFHRDTVFYLVGHIPMVTRLRQWLRGKGYSGAQIKAQGFWK</sequence>
<dbReference type="AlphaFoldDB" id="A0A562TFN0"/>
<reference evidence="2 3" key="1">
    <citation type="journal article" date="2013" name="Stand. Genomic Sci.">
        <title>Genomic Encyclopedia of Type Strains, Phase I: The one thousand microbial genomes (KMG-I) project.</title>
        <authorList>
            <person name="Kyrpides N.C."/>
            <person name="Woyke T."/>
            <person name="Eisen J.A."/>
            <person name="Garrity G."/>
            <person name="Lilburn T.G."/>
            <person name="Beck B.J."/>
            <person name="Whitman W.B."/>
            <person name="Hugenholtz P."/>
            <person name="Klenk H.P."/>
        </authorList>
    </citation>
    <scope>NUCLEOTIDE SEQUENCE [LARGE SCALE GENOMIC DNA]</scope>
    <source>
        <strain evidence="2 3">DSM 13484</strain>
    </source>
</reference>
<comment type="caution">
    <text evidence="2">The sequence shown here is derived from an EMBL/GenBank/DDBJ whole genome shotgun (WGS) entry which is preliminary data.</text>
</comment>
<dbReference type="GO" id="GO:0016491">
    <property type="term" value="F:oxidoreductase activity"/>
    <property type="evidence" value="ECO:0007669"/>
    <property type="project" value="InterPro"/>
</dbReference>
<keyword evidence="3" id="KW-1185">Reference proteome</keyword>
<evidence type="ECO:0000259" key="1">
    <source>
        <dbReference type="PROSITE" id="PS51384"/>
    </source>
</evidence>